<protein>
    <submittedName>
        <fullName evidence="2">Uncharacterized protein</fullName>
    </submittedName>
</protein>
<gene>
    <name evidence="2" type="ORF">BD289DRAFT_431748</name>
</gene>
<evidence type="ECO:0000313" key="2">
    <source>
        <dbReference type="EMBL" id="PSR88680.1"/>
    </source>
</evidence>
<evidence type="ECO:0000313" key="3">
    <source>
        <dbReference type="Proteomes" id="UP000241462"/>
    </source>
</evidence>
<dbReference type="Proteomes" id="UP000241462">
    <property type="component" value="Unassembled WGS sequence"/>
</dbReference>
<reference evidence="2 3" key="1">
    <citation type="journal article" date="2018" name="Mycol. Prog.">
        <title>Coniella lustricola, a new species from submerged detritus.</title>
        <authorList>
            <person name="Raudabaugh D.B."/>
            <person name="Iturriaga T."/>
            <person name="Carver A."/>
            <person name="Mondo S."/>
            <person name="Pangilinan J."/>
            <person name="Lipzen A."/>
            <person name="He G."/>
            <person name="Amirebrahimi M."/>
            <person name="Grigoriev I.V."/>
            <person name="Miller A.N."/>
        </authorList>
    </citation>
    <scope>NUCLEOTIDE SEQUENCE [LARGE SCALE GENOMIC DNA]</scope>
    <source>
        <strain evidence="2 3">B22-T-1</strain>
    </source>
</reference>
<dbReference type="AlphaFoldDB" id="A0A2T3AAG6"/>
<sequence length="185" mass="21267">MMSRPTSNPADAGSVAPQQQIETWEDVPAMALKNGDYVISRERDLVWGYIRGFNTQNQPNREAENAYLVVPLAELCYRSNTIPSKDSRSEPTTEWTAFWRKLHLPSDRVERESRLFRGSELIRCADTTRPPAEEVSQLISEHENADIDLLPLTDISAGHDLVRQMLDEQSRLEEQEGREDQRQQK</sequence>
<feature type="region of interest" description="Disordered" evidence="1">
    <location>
        <begin position="164"/>
        <end position="185"/>
    </location>
</feature>
<proteinExistence type="predicted"/>
<feature type="region of interest" description="Disordered" evidence="1">
    <location>
        <begin position="1"/>
        <end position="21"/>
    </location>
</feature>
<name>A0A2T3AAG6_9PEZI</name>
<evidence type="ECO:0000256" key="1">
    <source>
        <dbReference type="SAM" id="MobiDB-lite"/>
    </source>
</evidence>
<dbReference type="EMBL" id="KZ678425">
    <property type="protein sequence ID" value="PSR88680.1"/>
    <property type="molecule type" value="Genomic_DNA"/>
</dbReference>
<organism evidence="2 3">
    <name type="scientific">Coniella lustricola</name>
    <dbReference type="NCBI Taxonomy" id="2025994"/>
    <lineage>
        <taxon>Eukaryota</taxon>
        <taxon>Fungi</taxon>
        <taxon>Dikarya</taxon>
        <taxon>Ascomycota</taxon>
        <taxon>Pezizomycotina</taxon>
        <taxon>Sordariomycetes</taxon>
        <taxon>Sordariomycetidae</taxon>
        <taxon>Diaporthales</taxon>
        <taxon>Schizoparmaceae</taxon>
        <taxon>Coniella</taxon>
    </lineage>
</organism>
<accession>A0A2T3AAG6</accession>
<dbReference type="InParanoid" id="A0A2T3AAG6"/>
<keyword evidence="3" id="KW-1185">Reference proteome</keyword>